<evidence type="ECO:0000256" key="6">
    <source>
        <dbReference type="SAM" id="Phobius"/>
    </source>
</evidence>
<dbReference type="GO" id="GO:0005743">
    <property type="term" value="C:mitochondrial inner membrane"/>
    <property type="evidence" value="ECO:0007669"/>
    <property type="project" value="TreeGrafter"/>
</dbReference>
<dbReference type="Gene3D" id="2.170.270.10">
    <property type="entry name" value="SET domain"/>
    <property type="match status" value="1"/>
</dbReference>
<dbReference type="Pfam" id="PF01180">
    <property type="entry name" value="DHO_dh"/>
    <property type="match status" value="1"/>
</dbReference>
<protein>
    <recommendedName>
        <fullName evidence="7">Dihydroorotate dehydrogenase catalytic domain-containing protein</fullName>
    </recommendedName>
</protein>
<dbReference type="Gene3D" id="3.20.20.70">
    <property type="entry name" value="Aldolase class I"/>
    <property type="match status" value="3"/>
</dbReference>
<name>A0A8J6HH65_TENMO</name>
<evidence type="ECO:0000256" key="4">
    <source>
        <dbReference type="ARBA" id="ARBA00022643"/>
    </source>
</evidence>
<keyword evidence="5" id="KW-0560">Oxidoreductase</keyword>
<accession>A0A8J6HH65</accession>
<feature type="transmembrane region" description="Helical" evidence="6">
    <location>
        <begin position="12"/>
        <end position="30"/>
    </location>
</feature>
<evidence type="ECO:0000259" key="7">
    <source>
        <dbReference type="Pfam" id="PF01180"/>
    </source>
</evidence>
<keyword evidence="6" id="KW-0812">Transmembrane</keyword>
<evidence type="ECO:0000313" key="8">
    <source>
        <dbReference type="EMBL" id="KAH0814634.1"/>
    </source>
</evidence>
<keyword evidence="3" id="KW-0285">Flavoprotein</keyword>
<keyword evidence="6" id="KW-1133">Transmembrane helix</keyword>
<dbReference type="PROSITE" id="PS00912">
    <property type="entry name" value="DHODEHASE_2"/>
    <property type="match status" value="1"/>
</dbReference>
<keyword evidence="6" id="KW-0472">Membrane</keyword>
<dbReference type="SUPFAM" id="SSF51395">
    <property type="entry name" value="FMN-linked oxidoreductases"/>
    <property type="match status" value="1"/>
</dbReference>
<dbReference type="InterPro" id="IPR001295">
    <property type="entry name" value="Dihydroorotate_DH_CS"/>
</dbReference>
<keyword evidence="9" id="KW-1185">Reference proteome</keyword>
<dbReference type="PANTHER" id="PTHR48109:SF4">
    <property type="entry name" value="DIHYDROOROTATE DEHYDROGENASE (QUINONE), MITOCHONDRIAL"/>
    <property type="match status" value="1"/>
</dbReference>
<dbReference type="InterPro" id="IPR046341">
    <property type="entry name" value="SET_dom_sf"/>
</dbReference>
<comment type="caution">
    <text evidence="8">The sequence shown here is derived from an EMBL/GenBank/DDBJ whole genome shotgun (WGS) entry which is preliminary data.</text>
</comment>
<reference evidence="8" key="2">
    <citation type="submission" date="2021-08" db="EMBL/GenBank/DDBJ databases">
        <authorList>
            <person name="Eriksson T."/>
        </authorList>
    </citation>
    <scope>NUCLEOTIDE SEQUENCE</scope>
    <source>
        <strain evidence="8">Stoneville</strain>
        <tissue evidence="8">Whole head</tissue>
    </source>
</reference>
<evidence type="ECO:0000256" key="2">
    <source>
        <dbReference type="ARBA" id="ARBA00004725"/>
    </source>
</evidence>
<proteinExistence type="predicted"/>
<dbReference type="GO" id="GO:0004152">
    <property type="term" value="F:dihydroorotate dehydrogenase activity"/>
    <property type="evidence" value="ECO:0007669"/>
    <property type="project" value="UniProtKB-ARBA"/>
</dbReference>
<dbReference type="InterPro" id="IPR005720">
    <property type="entry name" value="Dihydroorotate_DH_cat"/>
</dbReference>
<dbReference type="UniPathway" id="UPA00070"/>
<sequence length="312" mass="33985">MRNLSLQRKLRSLFIVSASGVAIYAAVSFYKNDKIFYTNVVMLLVHLADPENAHRLGIVVSKYRLIPKSRYVDPDSLRVTVFGKQFNNPIGIAAGFDKHAEVILGKNKNSADPVNDYVLGVKKLEGGGGGCLYLAIKISSSNTPGLRSEVNARQKLTKGQIPIIGVGGISTGGDAYEKIKAGASVVQMYTSLVYEGPPVVTKIKQELSELLAEDGYNSISDLIGHFGHVRVAKVGHFHTNVSPKNEKFKPTDLCQTCGADQFDITKITCKNVSVQRGLRFADKHLLMAPSDVAGWGIFLKDSALKNEFISEN</sequence>
<comment type="pathway">
    <text evidence="2">Pyrimidine metabolism; UMP biosynthesis via de novo pathway.</text>
</comment>
<dbReference type="GO" id="GO:0044205">
    <property type="term" value="P:'de novo' UMP biosynthetic process"/>
    <property type="evidence" value="ECO:0007669"/>
    <property type="project" value="UniProtKB-UniPathway"/>
</dbReference>
<dbReference type="Proteomes" id="UP000719412">
    <property type="component" value="Unassembled WGS sequence"/>
</dbReference>
<reference evidence="8" key="1">
    <citation type="journal article" date="2020" name="J Insects Food Feed">
        <title>The yellow mealworm (Tenebrio molitor) genome: a resource for the emerging insects as food and feed industry.</title>
        <authorList>
            <person name="Eriksson T."/>
            <person name="Andere A."/>
            <person name="Kelstrup H."/>
            <person name="Emery V."/>
            <person name="Picard C."/>
        </authorList>
    </citation>
    <scope>NUCLEOTIDE SEQUENCE</scope>
    <source>
        <strain evidence="8">Stoneville</strain>
        <tissue evidence="8">Whole head</tissue>
    </source>
</reference>
<dbReference type="EMBL" id="JABDTM020024089">
    <property type="protein sequence ID" value="KAH0814634.1"/>
    <property type="molecule type" value="Genomic_DNA"/>
</dbReference>
<feature type="domain" description="Dihydroorotate dehydrogenase catalytic" evidence="7">
    <location>
        <begin position="155"/>
        <end position="211"/>
    </location>
</feature>
<organism evidence="8 9">
    <name type="scientific">Tenebrio molitor</name>
    <name type="common">Yellow mealworm beetle</name>
    <dbReference type="NCBI Taxonomy" id="7067"/>
    <lineage>
        <taxon>Eukaryota</taxon>
        <taxon>Metazoa</taxon>
        <taxon>Ecdysozoa</taxon>
        <taxon>Arthropoda</taxon>
        <taxon>Hexapoda</taxon>
        <taxon>Insecta</taxon>
        <taxon>Pterygota</taxon>
        <taxon>Neoptera</taxon>
        <taxon>Endopterygota</taxon>
        <taxon>Coleoptera</taxon>
        <taxon>Polyphaga</taxon>
        <taxon>Cucujiformia</taxon>
        <taxon>Tenebrionidae</taxon>
        <taxon>Tenebrio</taxon>
    </lineage>
</organism>
<gene>
    <name evidence="8" type="ORF">GEV33_008158</name>
</gene>
<dbReference type="InterPro" id="IPR050074">
    <property type="entry name" value="DHO_dehydrogenase"/>
</dbReference>
<evidence type="ECO:0000256" key="3">
    <source>
        <dbReference type="ARBA" id="ARBA00022630"/>
    </source>
</evidence>
<dbReference type="InterPro" id="IPR013785">
    <property type="entry name" value="Aldolase_TIM"/>
</dbReference>
<evidence type="ECO:0000256" key="5">
    <source>
        <dbReference type="ARBA" id="ARBA00023002"/>
    </source>
</evidence>
<dbReference type="GO" id="GO:0006207">
    <property type="term" value="P:'de novo' pyrimidine nucleobase biosynthetic process"/>
    <property type="evidence" value="ECO:0007669"/>
    <property type="project" value="InterPro"/>
</dbReference>
<comment type="cofactor">
    <cofactor evidence="1">
        <name>FMN</name>
        <dbReference type="ChEBI" id="CHEBI:58210"/>
    </cofactor>
</comment>
<evidence type="ECO:0000313" key="9">
    <source>
        <dbReference type="Proteomes" id="UP000719412"/>
    </source>
</evidence>
<keyword evidence="4" id="KW-0288">FMN</keyword>
<dbReference type="PANTHER" id="PTHR48109">
    <property type="entry name" value="DIHYDROOROTATE DEHYDROGENASE (QUINONE), MITOCHONDRIAL-RELATED"/>
    <property type="match status" value="1"/>
</dbReference>
<evidence type="ECO:0000256" key="1">
    <source>
        <dbReference type="ARBA" id="ARBA00001917"/>
    </source>
</evidence>
<dbReference type="AlphaFoldDB" id="A0A8J6HH65"/>